<evidence type="ECO:0000256" key="1">
    <source>
        <dbReference type="ARBA" id="ARBA00022490"/>
    </source>
</evidence>
<dbReference type="Pfam" id="PF01225">
    <property type="entry name" value="Mur_ligase"/>
    <property type="match status" value="1"/>
</dbReference>
<evidence type="ECO:0000259" key="13">
    <source>
        <dbReference type="Pfam" id="PF02875"/>
    </source>
</evidence>
<dbReference type="InterPro" id="IPR004101">
    <property type="entry name" value="Mur_ligase_C"/>
</dbReference>
<dbReference type="EC" id="6.3.2.10" evidence="10 11"/>
<feature type="domain" description="Mur ligase central" evidence="14">
    <location>
        <begin position="129"/>
        <end position="318"/>
    </location>
</feature>
<feature type="binding site" evidence="10">
    <location>
        <begin position="131"/>
        <end position="137"/>
    </location>
    <ligand>
        <name>ATP</name>
        <dbReference type="ChEBI" id="CHEBI:30616"/>
    </ligand>
</feature>
<feature type="domain" description="Mur ligase C-terminal" evidence="13">
    <location>
        <begin position="343"/>
        <end position="469"/>
    </location>
</feature>
<keyword evidence="9 10" id="KW-0961">Cell wall biogenesis/degradation</keyword>
<evidence type="ECO:0000256" key="11">
    <source>
        <dbReference type="RuleBase" id="RU004136"/>
    </source>
</evidence>
<keyword evidence="3 10" id="KW-0132">Cell division</keyword>
<evidence type="ECO:0000256" key="9">
    <source>
        <dbReference type="ARBA" id="ARBA00023316"/>
    </source>
</evidence>
<evidence type="ECO:0000259" key="14">
    <source>
        <dbReference type="Pfam" id="PF08245"/>
    </source>
</evidence>
<dbReference type="InterPro" id="IPR036615">
    <property type="entry name" value="Mur_ligase_C_dom_sf"/>
</dbReference>
<keyword evidence="16" id="KW-1185">Reference proteome</keyword>
<dbReference type="NCBIfam" id="TIGR01143">
    <property type="entry name" value="murF"/>
    <property type="match status" value="1"/>
</dbReference>
<evidence type="ECO:0000256" key="2">
    <source>
        <dbReference type="ARBA" id="ARBA00022598"/>
    </source>
</evidence>
<evidence type="ECO:0000256" key="4">
    <source>
        <dbReference type="ARBA" id="ARBA00022741"/>
    </source>
</evidence>
<comment type="subcellular location">
    <subcellularLocation>
        <location evidence="10 11">Cytoplasm</location>
    </subcellularLocation>
</comment>
<dbReference type="InterPro" id="IPR051046">
    <property type="entry name" value="MurCDEF_CellWall_CoF430Synth"/>
</dbReference>
<dbReference type="InterPro" id="IPR005863">
    <property type="entry name" value="UDP-N-AcMur_synth"/>
</dbReference>
<evidence type="ECO:0000256" key="5">
    <source>
        <dbReference type="ARBA" id="ARBA00022840"/>
    </source>
</evidence>
<evidence type="ECO:0000256" key="10">
    <source>
        <dbReference type="HAMAP-Rule" id="MF_02019"/>
    </source>
</evidence>
<proteinExistence type="inferred from homology"/>
<sequence length="485" mass="50129">MNGPVFTQEELERATQGRFTGPAAARAEGVSTDTRTLAPGACFVALRGERFDGHDHLPEAQQAGAACAVVEEGRAAALAAGLARLDQGNGSPGLAGAGLPLLAVKDTLAALGALARFHRRRFRIPVVGVTGSNGKTTTREMVAAILATRGPVLRTEGNLNNEVGVPLTLFRLGAEHDAAVIEMGMSHPGEIRRLACIAEPQVGVVTNATAAHLEGLGSVDGVADAKAELWAGLPPGGIAVANADDPRMLKRAQASGKRVLTFASGRGRRGDVVALDLLSHGPEGLAFTLGIGNRELEVRLPLVGLHNMANAAAAAAAAVALGCSDREIVAGLAQVRTVGRRLRLEELPSGVLLVDDCYNANPASMQAALETLSQLAAERGGRPVAVLGDMLELGAAEEPSHRALGEQAARAGLKLLAAFGPRSRTTLAAARAAGLAEAASLHTEDLGELAREVRARLAPGDVLLVKGSRGNRLERLVEALNERRP</sequence>
<organism evidence="15 16">
    <name type="scientific">Anaeromyxobacter paludicola</name>
    <dbReference type="NCBI Taxonomy" id="2918171"/>
    <lineage>
        <taxon>Bacteria</taxon>
        <taxon>Pseudomonadati</taxon>
        <taxon>Myxococcota</taxon>
        <taxon>Myxococcia</taxon>
        <taxon>Myxococcales</taxon>
        <taxon>Cystobacterineae</taxon>
        <taxon>Anaeromyxobacteraceae</taxon>
        <taxon>Anaeromyxobacter</taxon>
    </lineage>
</organism>
<feature type="domain" description="Mur ligase N-terminal catalytic" evidence="12">
    <location>
        <begin position="28"/>
        <end position="118"/>
    </location>
</feature>
<dbReference type="InterPro" id="IPR035911">
    <property type="entry name" value="MurE/MurF_N"/>
</dbReference>
<comment type="similarity">
    <text evidence="10">Belongs to the MurCDEF family. MurF subfamily.</text>
</comment>
<reference evidence="16" key="1">
    <citation type="journal article" date="2022" name="Int. J. Syst. Evol. Microbiol.">
        <title>Anaeromyxobacter oryzae sp. nov., Anaeromyxobacter diazotrophicus sp. nov. and Anaeromyxobacter paludicola sp. nov., isolated from paddy soils.</title>
        <authorList>
            <person name="Itoh H."/>
            <person name="Xu Z."/>
            <person name="Mise K."/>
            <person name="Masuda Y."/>
            <person name="Ushijima N."/>
            <person name="Hayakawa C."/>
            <person name="Shiratori Y."/>
            <person name="Senoo K."/>
        </authorList>
    </citation>
    <scope>NUCLEOTIDE SEQUENCE [LARGE SCALE GENOMIC DNA]</scope>
    <source>
        <strain evidence="16">Red630</strain>
    </source>
</reference>
<name>A0ABM7XEJ6_9BACT</name>
<dbReference type="RefSeq" id="WP_248342740.1">
    <property type="nucleotide sequence ID" value="NZ_AP025592.1"/>
</dbReference>
<keyword evidence="4 10" id="KW-0547">Nucleotide-binding</keyword>
<comment type="catalytic activity">
    <reaction evidence="10 11">
        <text>D-alanyl-D-alanine + UDP-N-acetyl-alpha-D-muramoyl-L-alanyl-gamma-D-glutamyl-meso-2,6-diaminopimelate + ATP = UDP-N-acetyl-alpha-D-muramoyl-L-alanyl-gamma-D-glutamyl-meso-2,6-diaminopimeloyl-D-alanyl-D-alanine + ADP + phosphate + H(+)</text>
        <dbReference type="Rhea" id="RHEA:28374"/>
        <dbReference type="ChEBI" id="CHEBI:15378"/>
        <dbReference type="ChEBI" id="CHEBI:30616"/>
        <dbReference type="ChEBI" id="CHEBI:43474"/>
        <dbReference type="ChEBI" id="CHEBI:57822"/>
        <dbReference type="ChEBI" id="CHEBI:61386"/>
        <dbReference type="ChEBI" id="CHEBI:83905"/>
        <dbReference type="ChEBI" id="CHEBI:456216"/>
        <dbReference type="EC" id="6.3.2.10"/>
    </reaction>
</comment>
<dbReference type="Proteomes" id="UP001162734">
    <property type="component" value="Chromosome"/>
</dbReference>
<comment type="pathway">
    <text evidence="10 11">Cell wall biogenesis; peptidoglycan biosynthesis.</text>
</comment>
<dbReference type="Gene3D" id="3.40.1390.10">
    <property type="entry name" value="MurE/MurF, N-terminal domain"/>
    <property type="match status" value="1"/>
</dbReference>
<dbReference type="PANTHER" id="PTHR43024">
    <property type="entry name" value="UDP-N-ACETYLMURAMOYL-TRIPEPTIDE--D-ALANYL-D-ALANINE LIGASE"/>
    <property type="match status" value="1"/>
</dbReference>
<dbReference type="HAMAP" id="MF_02019">
    <property type="entry name" value="MurF"/>
    <property type="match status" value="1"/>
</dbReference>
<dbReference type="Pfam" id="PF08245">
    <property type="entry name" value="Mur_ligase_M"/>
    <property type="match status" value="1"/>
</dbReference>
<keyword evidence="1 10" id="KW-0963">Cytoplasm</keyword>
<dbReference type="Pfam" id="PF02875">
    <property type="entry name" value="Mur_ligase_C"/>
    <property type="match status" value="1"/>
</dbReference>
<accession>A0ABM7XEJ6</accession>
<dbReference type="SUPFAM" id="SSF53623">
    <property type="entry name" value="MurD-like peptide ligases, catalytic domain"/>
    <property type="match status" value="1"/>
</dbReference>
<evidence type="ECO:0000313" key="16">
    <source>
        <dbReference type="Proteomes" id="UP001162734"/>
    </source>
</evidence>
<keyword evidence="2 10" id="KW-0436">Ligase</keyword>
<dbReference type="EMBL" id="AP025592">
    <property type="protein sequence ID" value="BDG10309.1"/>
    <property type="molecule type" value="Genomic_DNA"/>
</dbReference>
<dbReference type="Gene3D" id="3.90.190.20">
    <property type="entry name" value="Mur ligase, C-terminal domain"/>
    <property type="match status" value="1"/>
</dbReference>
<dbReference type="InterPro" id="IPR036565">
    <property type="entry name" value="Mur-like_cat_sf"/>
</dbReference>
<evidence type="ECO:0000256" key="3">
    <source>
        <dbReference type="ARBA" id="ARBA00022618"/>
    </source>
</evidence>
<keyword evidence="6 10" id="KW-0133">Cell shape</keyword>
<evidence type="ECO:0000256" key="6">
    <source>
        <dbReference type="ARBA" id="ARBA00022960"/>
    </source>
</evidence>
<dbReference type="PANTHER" id="PTHR43024:SF1">
    <property type="entry name" value="UDP-N-ACETYLMURAMOYL-TRIPEPTIDE--D-ALANYL-D-ALANINE LIGASE"/>
    <property type="match status" value="1"/>
</dbReference>
<dbReference type="GO" id="GO:0016874">
    <property type="term" value="F:ligase activity"/>
    <property type="evidence" value="ECO:0007669"/>
    <property type="project" value="UniProtKB-KW"/>
</dbReference>
<evidence type="ECO:0000256" key="7">
    <source>
        <dbReference type="ARBA" id="ARBA00022984"/>
    </source>
</evidence>
<gene>
    <name evidence="10 15" type="primary">murF</name>
    <name evidence="15" type="ORF">AMPC_34220</name>
</gene>
<dbReference type="InterPro" id="IPR013221">
    <property type="entry name" value="Mur_ligase_cen"/>
</dbReference>
<comment type="function">
    <text evidence="10 11">Involved in cell wall formation. Catalyzes the final step in the synthesis of UDP-N-acetylmuramoyl-pentapeptide, the precursor of murein.</text>
</comment>
<evidence type="ECO:0000259" key="12">
    <source>
        <dbReference type="Pfam" id="PF01225"/>
    </source>
</evidence>
<evidence type="ECO:0000256" key="8">
    <source>
        <dbReference type="ARBA" id="ARBA00023306"/>
    </source>
</evidence>
<dbReference type="SUPFAM" id="SSF53244">
    <property type="entry name" value="MurD-like peptide ligases, peptide-binding domain"/>
    <property type="match status" value="1"/>
</dbReference>
<dbReference type="SUPFAM" id="SSF63418">
    <property type="entry name" value="MurE/MurF N-terminal domain"/>
    <property type="match status" value="1"/>
</dbReference>
<keyword evidence="8 10" id="KW-0131">Cell cycle</keyword>
<dbReference type="InterPro" id="IPR000713">
    <property type="entry name" value="Mur_ligase_N"/>
</dbReference>
<keyword evidence="7 10" id="KW-0573">Peptidoglycan synthesis</keyword>
<protein>
    <recommendedName>
        <fullName evidence="10 11">UDP-N-acetylmuramoyl-tripeptide--D-alanyl-D-alanine ligase</fullName>
        <ecNumber evidence="10 11">6.3.2.10</ecNumber>
    </recommendedName>
    <alternativeName>
        <fullName evidence="10">D-alanyl-D-alanine-adding enzyme</fullName>
    </alternativeName>
</protein>
<evidence type="ECO:0000313" key="15">
    <source>
        <dbReference type="EMBL" id="BDG10309.1"/>
    </source>
</evidence>
<keyword evidence="5 10" id="KW-0067">ATP-binding</keyword>
<dbReference type="Gene3D" id="3.40.1190.10">
    <property type="entry name" value="Mur-like, catalytic domain"/>
    <property type="match status" value="1"/>
</dbReference>